<name>W6MRY9_9ASCO</name>
<dbReference type="GO" id="GO:0042274">
    <property type="term" value="P:ribosomal small subunit biogenesis"/>
    <property type="evidence" value="ECO:0007669"/>
    <property type="project" value="InterPro"/>
</dbReference>
<dbReference type="RefSeq" id="XP_022461506.1">
    <property type="nucleotide sequence ID" value="XM_022601574.1"/>
</dbReference>
<evidence type="ECO:0000313" key="3">
    <source>
        <dbReference type="Proteomes" id="UP000019384"/>
    </source>
</evidence>
<dbReference type="EMBL" id="HG793131">
    <property type="protein sequence ID" value="CDK29521.1"/>
    <property type="molecule type" value="Genomic_DNA"/>
</dbReference>
<gene>
    <name evidence="2" type="ORF">KUCA_T00005513001</name>
</gene>
<dbReference type="Proteomes" id="UP000019384">
    <property type="component" value="Unassembled WGS sequence"/>
</dbReference>
<keyword evidence="3" id="KW-1185">Reference proteome</keyword>
<dbReference type="AlphaFoldDB" id="W6MRY9"/>
<sequence length="155" mass="17518">MSKENLQAEFSMGLSMINSKVSSWLEDASKKDDTKKNASDAESKPSKSDHFFLEQPIIRQGSGLSFSNVQENSTVADFIQGKDVKREKKKQIPQSRSFSVLEKKIQKTKAKNPQRVVAKRQIKPSLDVNSDEEDDVPVRKAKTGSNLMFEKKIKK</sequence>
<reference evidence="2" key="2">
    <citation type="submission" date="2014-02" db="EMBL/GenBank/DDBJ databases">
        <title>Complete DNA sequence of /Kuraishia capsulata/ illustrates novel genomic features among budding yeasts (/Saccharomycotina/).</title>
        <authorList>
            <person name="Morales L."/>
            <person name="Noel B."/>
            <person name="Porcel B."/>
            <person name="Marcet-Houben M."/>
            <person name="Hullo M-F."/>
            <person name="Sacerdot C."/>
            <person name="Tekaia F."/>
            <person name="Leh-Louis V."/>
            <person name="Despons L."/>
            <person name="Khanna V."/>
            <person name="Aury J-M."/>
            <person name="Barbe V."/>
            <person name="Couloux A."/>
            <person name="Labadie K."/>
            <person name="Pelletier E."/>
            <person name="Souciet J-L."/>
            <person name="Boekhout T."/>
            <person name="Gabaldon T."/>
            <person name="Wincker P."/>
            <person name="Dujon B."/>
        </authorList>
    </citation>
    <scope>NUCLEOTIDE SEQUENCE</scope>
    <source>
        <strain evidence="2">CBS 1993</strain>
    </source>
</reference>
<dbReference type="Pfam" id="PF10863">
    <property type="entry name" value="NOP19"/>
    <property type="match status" value="1"/>
</dbReference>
<feature type="region of interest" description="Disordered" evidence="1">
    <location>
        <begin position="28"/>
        <end position="51"/>
    </location>
</feature>
<feature type="region of interest" description="Disordered" evidence="1">
    <location>
        <begin position="111"/>
        <end position="139"/>
    </location>
</feature>
<evidence type="ECO:0000313" key="2">
    <source>
        <dbReference type="EMBL" id="CDK29521.1"/>
    </source>
</evidence>
<proteinExistence type="predicted"/>
<dbReference type="HOGENOM" id="CLU_1695755_0_0_1"/>
<evidence type="ECO:0000256" key="1">
    <source>
        <dbReference type="SAM" id="MobiDB-lite"/>
    </source>
</evidence>
<reference evidence="2" key="1">
    <citation type="submission" date="2013-12" db="EMBL/GenBank/DDBJ databases">
        <authorList>
            <person name="Genoscope - CEA"/>
        </authorList>
    </citation>
    <scope>NUCLEOTIDE SEQUENCE</scope>
    <source>
        <strain evidence="2">CBS 1993</strain>
    </source>
</reference>
<feature type="compositionally biased region" description="Basic residues" evidence="1">
    <location>
        <begin position="111"/>
        <end position="122"/>
    </location>
</feature>
<dbReference type="InterPro" id="IPR022592">
    <property type="entry name" value="Nucleolar_19"/>
</dbReference>
<dbReference type="GO" id="GO:0030686">
    <property type="term" value="C:90S preribosome"/>
    <property type="evidence" value="ECO:0007669"/>
    <property type="project" value="InterPro"/>
</dbReference>
<organism evidence="2 3">
    <name type="scientific">Kuraishia capsulata CBS 1993</name>
    <dbReference type="NCBI Taxonomy" id="1382522"/>
    <lineage>
        <taxon>Eukaryota</taxon>
        <taxon>Fungi</taxon>
        <taxon>Dikarya</taxon>
        <taxon>Ascomycota</taxon>
        <taxon>Saccharomycotina</taxon>
        <taxon>Pichiomycetes</taxon>
        <taxon>Pichiales</taxon>
        <taxon>Pichiaceae</taxon>
        <taxon>Kuraishia</taxon>
    </lineage>
</organism>
<accession>W6MRY9</accession>
<protein>
    <submittedName>
        <fullName evidence="2">Uncharacterized protein</fullName>
    </submittedName>
</protein>
<dbReference type="GeneID" id="34522894"/>